<evidence type="ECO:0000313" key="2">
    <source>
        <dbReference type="Proteomes" id="UP001215151"/>
    </source>
</evidence>
<dbReference type="PANTHER" id="PTHR37171:SF1">
    <property type="entry name" value="SERINE_THREONINE-PROTEIN KINASE YRZF-RELATED"/>
    <property type="match status" value="1"/>
</dbReference>
<dbReference type="SUPFAM" id="SSF56112">
    <property type="entry name" value="Protein kinase-like (PK-like)"/>
    <property type="match status" value="2"/>
</dbReference>
<reference evidence="1" key="1">
    <citation type="submission" date="2022-11" db="EMBL/GenBank/DDBJ databases">
        <title>Genome Sequence of Cubamyces cubensis.</title>
        <authorList>
            <person name="Buettner E."/>
        </authorList>
    </citation>
    <scope>NUCLEOTIDE SEQUENCE</scope>
    <source>
        <strain evidence="1">MPL-01</strain>
    </source>
</reference>
<comment type="caution">
    <text evidence="1">The sequence shown here is derived from an EMBL/GenBank/DDBJ whole genome shotgun (WGS) entry which is preliminary data.</text>
</comment>
<dbReference type="InterPro" id="IPR011009">
    <property type="entry name" value="Kinase-like_dom_sf"/>
</dbReference>
<accession>A0AAD7U0B1</accession>
<dbReference type="EMBL" id="JAPEVG010000059">
    <property type="protein sequence ID" value="KAJ8488679.1"/>
    <property type="molecule type" value="Genomic_DNA"/>
</dbReference>
<name>A0AAD7U0B1_9APHY</name>
<sequence>MSASFNAAAVIVRRYPEYSPWDIDRAVYLVWPFEYTPCHPFPASLKEAALAHAKRTKLNPLHFMCGSNPFALSDYYDVARVQDSLLPLSESMPGLSEISPLQRNRDVESAQINPVEEHQQKVCDLRASVTSVTEVTDALRDSEDLHFADELHVDQKCAVYRVSVSGDIKVFKLYLGPTASAYFDAETAAYARFLHHDTAASGAVLRCYGWAEIDLRPFKDAAFSSVVSPEFCDAFSAHGSETAKAIILEDIPGAEPLSIRNISPELAPEILRSLYNVHAAYVLHGAPDRRCALVRPAEKQAVWVDFSCAESYAGPSNALTRQALLAELAEAWYLVFQRLIPDSMIGWDAGPDAIDPRALTGTAVKAVALSPSRLRPLSSTVEEEFKTILSGYPEIDIFSWDPPISNLSPARRYDHQFDTDEFLREVQAARYDTQGYRNPLYKWYGECPLYPSPYIVPGTVLRRTYLHYEPPPQLRQLPSSTVIEFLEQVHPLNKRPLFLVRVGTERWLMKLFNKERRPGHHEERTEKELFELERDAYAHLVHYGACEARIVPRCLGWIELSPTHIYDALKMIRHTRDTGSFERGEEPAWVSPIFEDGSCACALLVEYIPNGVPISQENLTMERMDRVLRTISRLHGAYVGHGDLHTWSNVLLVPERAEEEQEQPEPESERERVVLIDFDWSATPQSKVPVKPSHLLRELSTVWTKFYTAVALVAGTVVMATGFNVSSVIARRYPEHSPWDIEFAVYRLWPAGNFLPCNPFPDAFKQGALGQAQATGVNPFHFVCMNNPFAFDRSGASGGDLEDGIEPLQSPPGLDDILPLQRHEDLDVAMLNVCDEVYMGDECVIVRVSVGDEVKLLKLFLGTDADKHFNAESAACARFLHHGVSSPGNVLKCHGCTECRKALNAHGKDSAKGLVLDDFPGAELLSIHNISPDIAESVLRSLYAVHASLVLQGSHIRQSVLVSPAEQRAIWVDFSRASCDSGSGAMTRQTLLAEFAEAWHLVYQRLIPDSLIGWEAGPDAIDPRSLTAHSNALRGPRPRPVSLTVEDEIEAVLNSYPEIDIFSWDPPVSNLTPALRLDHRLDTEEFLRVIMEEREKFYGFWNPMRSWYGMCPLSPSPGTPYFLVDPGQFRHYLAPPPLPQLPSDTAIDLLEHICPTANRPVFKIRIGQQTWLMKIFSKDRRPDDTDHRTAKERFEIERDSYAHLSHYGACDAGVVPRFHGWMELSHTHLYDCNDMIRRTRNSGALPKDQEFAWVSPIFEDGSLACALIIEYIEGAEAISFENLTMAWMDLMMRAVARVHGSYVCHGDLENWNNMLIVPGREGRPDRAVVIDFDHAMTPNVPRGRCLGPRSMLSELEDLWVEFYSSVLPMQRILCKEPKHPHAVEV</sequence>
<evidence type="ECO:0000313" key="1">
    <source>
        <dbReference type="EMBL" id="KAJ8488679.1"/>
    </source>
</evidence>
<organism evidence="1 2">
    <name type="scientific">Trametes cubensis</name>
    <dbReference type="NCBI Taxonomy" id="1111947"/>
    <lineage>
        <taxon>Eukaryota</taxon>
        <taxon>Fungi</taxon>
        <taxon>Dikarya</taxon>
        <taxon>Basidiomycota</taxon>
        <taxon>Agaricomycotina</taxon>
        <taxon>Agaricomycetes</taxon>
        <taxon>Polyporales</taxon>
        <taxon>Polyporaceae</taxon>
        <taxon>Trametes</taxon>
    </lineage>
</organism>
<evidence type="ECO:0008006" key="3">
    <source>
        <dbReference type="Google" id="ProtNLM"/>
    </source>
</evidence>
<dbReference type="InterPro" id="IPR052396">
    <property type="entry name" value="Meiotic_Drive_Suppr_Kinase"/>
</dbReference>
<dbReference type="Proteomes" id="UP001215151">
    <property type="component" value="Unassembled WGS sequence"/>
</dbReference>
<proteinExistence type="predicted"/>
<dbReference type="PANTHER" id="PTHR37171">
    <property type="entry name" value="SERINE/THREONINE-PROTEIN KINASE YRZF-RELATED"/>
    <property type="match status" value="1"/>
</dbReference>
<gene>
    <name evidence="1" type="ORF">ONZ51_g3364</name>
</gene>
<protein>
    <recommendedName>
        <fullName evidence="3">Protein kinase domain-containing protein</fullName>
    </recommendedName>
</protein>
<keyword evidence="2" id="KW-1185">Reference proteome</keyword>